<reference evidence="2" key="1">
    <citation type="submission" date="2011-02" db="EMBL/GenBank/DDBJ databases">
        <title>The genome of the leaf-cutting ant Acromyrmex echinatior suggests key adaptations to social evolution and fungus farming.</title>
        <authorList>
            <person name="Nygaard S."/>
            <person name="Zhang G."/>
        </authorList>
    </citation>
    <scope>NUCLEOTIDE SEQUENCE</scope>
</reference>
<accession>F4WPM3</accession>
<feature type="chain" id="PRO_5003318805" description="Secreted protein" evidence="1">
    <location>
        <begin position="27"/>
        <end position="83"/>
    </location>
</feature>
<gene>
    <name evidence="2" type="ORF">G5I_07742</name>
</gene>
<dbReference type="InParanoid" id="F4WPM3"/>
<evidence type="ECO:0000256" key="1">
    <source>
        <dbReference type="SAM" id="SignalP"/>
    </source>
</evidence>
<organism evidence="3">
    <name type="scientific">Acromyrmex echinatior</name>
    <name type="common">Panamanian leafcutter ant</name>
    <name type="synonym">Acromyrmex octospinosus echinatior</name>
    <dbReference type="NCBI Taxonomy" id="103372"/>
    <lineage>
        <taxon>Eukaryota</taxon>
        <taxon>Metazoa</taxon>
        <taxon>Ecdysozoa</taxon>
        <taxon>Arthropoda</taxon>
        <taxon>Hexapoda</taxon>
        <taxon>Insecta</taxon>
        <taxon>Pterygota</taxon>
        <taxon>Neoptera</taxon>
        <taxon>Endopterygota</taxon>
        <taxon>Hymenoptera</taxon>
        <taxon>Apocrita</taxon>
        <taxon>Aculeata</taxon>
        <taxon>Formicoidea</taxon>
        <taxon>Formicidae</taxon>
        <taxon>Myrmicinae</taxon>
        <taxon>Acromyrmex</taxon>
    </lineage>
</organism>
<sequence>MDTSRNRIRRMIGLLWFCFFFAGVLAEGTLEKLHEDRIGWSGDRGQKSMNGYGERAIISRERHTVITGNADGGYADGHRQSAI</sequence>
<protein>
    <recommendedName>
        <fullName evidence="4">Secreted protein</fullName>
    </recommendedName>
</protein>
<dbReference type="OrthoDB" id="9988752at2759"/>
<keyword evidence="1" id="KW-0732">Signal</keyword>
<evidence type="ECO:0008006" key="4">
    <source>
        <dbReference type="Google" id="ProtNLM"/>
    </source>
</evidence>
<dbReference type="Proteomes" id="UP000007755">
    <property type="component" value="Unassembled WGS sequence"/>
</dbReference>
<name>F4WPM3_ACREC</name>
<feature type="signal peptide" evidence="1">
    <location>
        <begin position="1"/>
        <end position="26"/>
    </location>
</feature>
<evidence type="ECO:0000313" key="3">
    <source>
        <dbReference type="Proteomes" id="UP000007755"/>
    </source>
</evidence>
<evidence type="ECO:0000313" key="2">
    <source>
        <dbReference type="EMBL" id="EGI63865.1"/>
    </source>
</evidence>
<dbReference type="EMBL" id="GL888250">
    <property type="protein sequence ID" value="EGI63865.1"/>
    <property type="molecule type" value="Genomic_DNA"/>
</dbReference>
<dbReference type="AlphaFoldDB" id="F4WPM3"/>
<keyword evidence="3" id="KW-1185">Reference proteome</keyword>
<proteinExistence type="predicted"/>